<dbReference type="PANTHER" id="PTHR46128">
    <property type="entry name" value="MITOCHONDRIAL GROUP I INTRON SPLICING FACTOR CCM1"/>
    <property type="match status" value="1"/>
</dbReference>
<keyword evidence="2" id="KW-0677">Repeat</keyword>
<keyword evidence="5" id="KW-1185">Reference proteome</keyword>
<dbReference type="Proteomes" id="UP001472677">
    <property type="component" value="Unassembled WGS sequence"/>
</dbReference>
<evidence type="ECO:0000256" key="2">
    <source>
        <dbReference type="ARBA" id="ARBA00022737"/>
    </source>
</evidence>
<dbReference type="Pfam" id="PF13041">
    <property type="entry name" value="PPR_2"/>
    <property type="match status" value="1"/>
</dbReference>
<reference evidence="4 5" key="1">
    <citation type="journal article" date="2024" name="G3 (Bethesda)">
        <title>Genome assembly of Hibiscus sabdariffa L. provides insights into metabolisms of medicinal natural products.</title>
        <authorList>
            <person name="Kim T."/>
        </authorList>
    </citation>
    <scope>NUCLEOTIDE SEQUENCE [LARGE SCALE GENOMIC DNA]</scope>
    <source>
        <strain evidence="4">TK-2024</strain>
        <tissue evidence="4">Old leaves</tissue>
    </source>
</reference>
<feature type="repeat" description="PPR" evidence="3">
    <location>
        <begin position="9"/>
        <end position="43"/>
    </location>
</feature>
<gene>
    <name evidence="4" type="ORF">V6N12_072057</name>
</gene>
<feature type="repeat" description="PPR" evidence="3">
    <location>
        <begin position="79"/>
        <end position="113"/>
    </location>
</feature>
<comment type="caution">
    <text evidence="4">The sequence shown here is derived from an EMBL/GenBank/DDBJ whole genome shotgun (WGS) entry which is preliminary data.</text>
</comment>
<dbReference type="NCBIfam" id="TIGR00756">
    <property type="entry name" value="PPR"/>
    <property type="match status" value="3"/>
</dbReference>
<comment type="similarity">
    <text evidence="1">Belongs to the PPR family. P subfamily.</text>
</comment>
<feature type="repeat" description="PPR" evidence="3">
    <location>
        <begin position="44"/>
        <end position="78"/>
    </location>
</feature>
<evidence type="ECO:0000313" key="4">
    <source>
        <dbReference type="EMBL" id="KAK8581851.1"/>
    </source>
</evidence>
<dbReference type="EMBL" id="JBBPBM010000006">
    <property type="protein sequence ID" value="KAK8581851.1"/>
    <property type="molecule type" value="Genomic_DNA"/>
</dbReference>
<dbReference type="InterPro" id="IPR050872">
    <property type="entry name" value="PPR_P_subfamily"/>
</dbReference>
<evidence type="ECO:0000256" key="3">
    <source>
        <dbReference type="PROSITE-ProRule" id="PRU00708"/>
    </source>
</evidence>
<evidence type="ECO:0008006" key="6">
    <source>
        <dbReference type="Google" id="ProtNLM"/>
    </source>
</evidence>
<dbReference type="Gene3D" id="1.25.40.10">
    <property type="entry name" value="Tetratricopeptide repeat domain"/>
    <property type="match status" value="2"/>
</dbReference>
<name>A0ABR2FM16_9ROSI</name>
<dbReference type="InterPro" id="IPR011990">
    <property type="entry name" value="TPR-like_helical_dom_sf"/>
</dbReference>
<proteinExistence type="inferred from homology"/>
<sequence length="203" mass="23007">MKVRNIPPNVYTFAITINALCKENRLHEARELLRELKCTSIVPKPFIFNPVIDGFCKSGDLDEANLIVVEMEEKKCYPDKVTFTILIIGHCMKGRMLDAIGIFNKMLSVGCTPDCVTVNSLASLLFKAGMPIEASRKSSPSLNLVSYCDVEKVLRHAQSTQSTISTLKHKLPSILRADKHFSSYWWKPQWYSVTVSYIFMRAL</sequence>
<organism evidence="4 5">
    <name type="scientific">Hibiscus sabdariffa</name>
    <name type="common">roselle</name>
    <dbReference type="NCBI Taxonomy" id="183260"/>
    <lineage>
        <taxon>Eukaryota</taxon>
        <taxon>Viridiplantae</taxon>
        <taxon>Streptophyta</taxon>
        <taxon>Embryophyta</taxon>
        <taxon>Tracheophyta</taxon>
        <taxon>Spermatophyta</taxon>
        <taxon>Magnoliopsida</taxon>
        <taxon>eudicotyledons</taxon>
        <taxon>Gunneridae</taxon>
        <taxon>Pentapetalae</taxon>
        <taxon>rosids</taxon>
        <taxon>malvids</taxon>
        <taxon>Malvales</taxon>
        <taxon>Malvaceae</taxon>
        <taxon>Malvoideae</taxon>
        <taxon>Hibiscus</taxon>
    </lineage>
</organism>
<evidence type="ECO:0000256" key="1">
    <source>
        <dbReference type="ARBA" id="ARBA00007626"/>
    </source>
</evidence>
<evidence type="ECO:0000313" key="5">
    <source>
        <dbReference type="Proteomes" id="UP001472677"/>
    </source>
</evidence>
<dbReference type="InterPro" id="IPR002885">
    <property type="entry name" value="PPR_rpt"/>
</dbReference>
<protein>
    <recommendedName>
        <fullName evidence="6">Pentatricopeptide repeat-containing protein</fullName>
    </recommendedName>
</protein>
<accession>A0ABR2FM16</accession>
<dbReference type="PROSITE" id="PS51375">
    <property type="entry name" value="PPR"/>
    <property type="match status" value="3"/>
</dbReference>
<dbReference type="Pfam" id="PF12854">
    <property type="entry name" value="PPR_1"/>
    <property type="match status" value="1"/>
</dbReference>
<dbReference type="PANTHER" id="PTHR46128:SF211">
    <property type="entry name" value="PENTACOTRIPEPTIDE-REPEAT REGION OF PRORP DOMAIN-CONTAINING PROTEIN"/>
    <property type="match status" value="1"/>
</dbReference>